<reference evidence="2 3" key="2">
    <citation type="submission" date="2024-07" db="EMBL/GenBank/DDBJ databases">
        <authorList>
            <person name="Akdeniz Z."/>
        </authorList>
    </citation>
    <scope>NUCLEOTIDE SEQUENCE [LARGE SCALE GENOMIC DNA]</scope>
</reference>
<evidence type="ECO:0000313" key="3">
    <source>
        <dbReference type="Proteomes" id="UP001642409"/>
    </source>
</evidence>
<accession>A0AA86NFU3</accession>
<name>A0AA86NFU3_9EUKA</name>
<dbReference type="AlphaFoldDB" id="A0AA86NFU3"/>
<evidence type="ECO:0000313" key="2">
    <source>
        <dbReference type="EMBL" id="CAL6073274.1"/>
    </source>
</evidence>
<dbReference type="Proteomes" id="UP001642409">
    <property type="component" value="Unassembled WGS sequence"/>
</dbReference>
<organism evidence="1">
    <name type="scientific">Hexamita inflata</name>
    <dbReference type="NCBI Taxonomy" id="28002"/>
    <lineage>
        <taxon>Eukaryota</taxon>
        <taxon>Metamonada</taxon>
        <taxon>Diplomonadida</taxon>
        <taxon>Hexamitidae</taxon>
        <taxon>Hexamitinae</taxon>
        <taxon>Hexamita</taxon>
    </lineage>
</organism>
<gene>
    <name evidence="2" type="ORF">HINF_LOCUS56024</name>
    <name evidence="1" type="ORF">HINF_LOCUS6547</name>
</gene>
<proteinExistence type="predicted"/>
<keyword evidence="3" id="KW-1185">Reference proteome</keyword>
<reference evidence="1" key="1">
    <citation type="submission" date="2023-06" db="EMBL/GenBank/DDBJ databases">
        <authorList>
            <person name="Kurt Z."/>
        </authorList>
    </citation>
    <scope>NUCLEOTIDE SEQUENCE</scope>
</reference>
<protein>
    <submittedName>
        <fullName evidence="2">Hypothetical_protein</fullName>
    </submittedName>
</protein>
<dbReference type="EMBL" id="CAXDID020000300">
    <property type="protein sequence ID" value="CAL6073274.1"/>
    <property type="molecule type" value="Genomic_DNA"/>
</dbReference>
<comment type="caution">
    <text evidence="1">The sequence shown here is derived from an EMBL/GenBank/DDBJ whole genome shotgun (WGS) entry which is preliminary data.</text>
</comment>
<evidence type="ECO:0000313" key="1">
    <source>
        <dbReference type="EMBL" id="CAI9918902.1"/>
    </source>
</evidence>
<sequence length="185" mass="21232">MKARPRIINLLKPNGMKSGEKSNIFNSLDESDNALGIEPYINFDHILGSDVVRDESVSMNHASSISQASPMLSRQKLKQVQQDLEFEKLKIDPYEYDENDQEENMELVVEDFKIQMSDSDSLNKLIQPRKIKTNLISIQNSDSLSREIEVSDFPSKQNSNPTLKSQISDLKDIPSFKEFCKYQKK</sequence>
<dbReference type="EMBL" id="CATOUU010000169">
    <property type="protein sequence ID" value="CAI9918902.1"/>
    <property type="molecule type" value="Genomic_DNA"/>
</dbReference>